<proteinExistence type="predicted"/>
<accession>A0A150L6F4</accession>
<sequence>MFSLFAHIPPLFLLLFSFKGFNEEVEKEKRRERIPSFTVY</sequence>
<name>A0A150L6F4_9BACI</name>
<evidence type="ECO:0000313" key="1">
    <source>
        <dbReference type="EMBL" id="KYD07903.1"/>
    </source>
</evidence>
<gene>
    <name evidence="1" type="ORF">B4102_0537</name>
</gene>
<dbReference type="AlphaFoldDB" id="A0A150L6F4"/>
<dbReference type="Proteomes" id="UP000075666">
    <property type="component" value="Unassembled WGS sequence"/>
</dbReference>
<evidence type="ECO:0000313" key="2">
    <source>
        <dbReference type="Proteomes" id="UP000075666"/>
    </source>
</evidence>
<keyword evidence="2" id="KW-1185">Reference proteome</keyword>
<reference evidence="1 2" key="1">
    <citation type="submission" date="2016-01" db="EMBL/GenBank/DDBJ databases">
        <title>Genome Sequences of Twelve Sporeforming Bacillus Species Isolated from Foods.</title>
        <authorList>
            <person name="Berendsen E.M."/>
            <person name="Wells-Bennik M.H."/>
            <person name="Krawcyk A.O."/>
            <person name="De Jong A."/>
            <person name="Holsappel S."/>
            <person name="Eijlander R.T."/>
            <person name="Kuipers O.P."/>
        </authorList>
    </citation>
    <scope>NUCLEOTIDE SEQUENCE [LARGE SCALE GENOMIC DNA]</scope>
    <source>
        <strain evidence="1 2">B4102</strain>
    </source>
</reference>
<dbReference type="EMBL" id="LQYN01000039">
    <property type="protein sequence ID" value="KYD07903.1"/>
    <property type="molecule type" value="Genomic_DNA"/>
</dbReference>
<protein>
    <submittedName>
        <fullName evidence="1">Uncharacterized protein</fullName>
    </submittedName>
</protein>
<comment type="caution">
    <text evidence="1">The sequence shown here is derived from an EMBL/GenBank/DDBJ whole genome shotgun (WGS) entry which is preliminary data.</text>
</comment>
<organism evidence="1 2">
    <name type="scientific">Heyndrickxia sporothermodurans</name>
    <dbReference type="NCBI Taxonomy" id="46224"/>
    <lineage>
        <taxon>Bacteria</taxon>
        <taxon>Bacillati</taxon>
        <taxon>Bacillota</taxon>
        <taxon>Bacilli</taxon>
        <taxon>Bacillales</taxon>
        <taxon>Bacillaceae</taxon>
        <taxon>Heyndrickxia</taxon>
    </lineage>
</organism>